<dbReference type="PANTHER" id="PTHR43133">
    <property type="entry name" value="RNA POLYMERASE ECF-TYPE SIGMA FACTO"/>
    <property type="match status" value="1"/>
</dbReference>
<dbReference type="PANTHER" id="PTHR43133:SF50">
    <property type="entry name" value="ECF RNA POLYMERASE SIGMA FACTOR SIGM"/>
    <property type="match status" value="1"/>
</dbReference>
<evidence type="ECO:0000259" key="6">
    <source>
        <dbReference type="Pfam" id="PF04542"/>
    </source>
</evidence>
<dbReference type="SUPFAM" id="SSF88659">
    <property type="entry name" value="Sigma3 and sigma4 domains of RNA polymerase sigma factors"/>
    <property type="match status" value="1"/>
</dbReference>
<feature type="domain" description="RNA polymerase sigma-70 region 2" evidence="6">
    <location>
        <begin position="36"/>
        <end position="97"/>
    </location>
</feature>
<evidence type="ECO:0000259" key="7">
    <source>
        <dbReference type="Pfam" id="PF08281"/>
    </source>
</evidence>
<dbReference type="Proteomes" id="UP001500620">
    <property type="component" value="Unassembled WGS sequence"/>
</dbReference>
<dbReference type="Pfam" id="PF08281">
    <property type="entry name" value="Sigma70_r4_2"/>
    <property type="match status" value="1"/>
</dbReference>
<dbReference type="InterPro" id="IPR013324">
    <property type="entry name" value="RNA_pol_sigma_r3/r4-like"/>
</dbReference>
<organism evidence="8 9">
    <name type="scientific">Dactylosporangium darangshiense</name>
    <dbReference type="NCBI Taxonomy" id="579108"/>
    <lineage>
        <taxon>Bacteria</taxon>
        <taxon>Bacillati</taxon>
        <taxon>Actinomycetota</taxon>
        <taxon>Actinomycetes</taxon>
        <taxon>Micromonosporales</taxon>
        <taxon>Micromonosporaceae</taxon>
        <taxon>Dactylosporangium</taxon>
    </lineage>
</organism>
<dbReference type="SUPFAM" id="SSF88946">
    <property type="entry name" value="Sigma2 domain of RNA polymerase sigma factors"/>
    <property type="match status" value="1"/>
</dbReference>
<keyword evidence="4" id="KW-0238">DNA-binding</keyword>
<evidence type="ECO:0000256" key="3">
    <source>
        <dbReference type="ARBA" id="ARBA00023082"/>
    </source>
</evidence>
<dbReference type="CDD" id="cd06171">
    <property type="entry name" value="Sigma70_r4"/>
    <property type="match status" value="1"/>
</dbReference>
<accession>A0ABP8DL90</accession>
<comment type="similarity">
    <text evidence="1">Belongs to the sigma-70 factor family. ECF subfamily.</text>
</comment>
<proteinExistence type="inferred from homology"/>
<dbReference type="EMBL" id="BAABAT010000033">
    <property type="protein sequence ID" value="GAA4258891.1"/>
    <property type="molecule type" value="Genomic_DNA"/>
</dbReference>
<dbReference type="InterPro" id="IPR039425">
    <property type="entry name" value="RNA_pol_sigma-70-like"/>
</dbReference>
<evidence type="ECO:0000256" key="4">
    <source>
        <dbReference type="ARBA" id="ARBA00023125"/>
    </source>
</evidence>
<dbReference type="InterPro" id="IPR014284">
    <property type="entry name" value="RNA_pol_sigma-70_dom"/>
</dbReference>
<dbReference type="Gene3D" id="1.10.10.10">
    <property type="entry name" value="Winged helix-like DNA-binding domain superfamily/Winged helix DNA-binding domain"/>
    <property type="match status" value="1"/>
</dbReference>
<comment type="caution">
    <text evidence="8">The sequence shown here is derived from an EMBL/GenBank/DDBJ whole genome shotgun (WGS) entry which is preliminary data.</text>
</comment>
<keyword evidence="9" id="KW-1185">Reference proteome</keyword>
<sequence length="196" mass="21556">MNKFAVPSLHIFGPGARQWGGRGRLVEFEEFLTARLAALLRYATVLACDPHLAEDIVQEVLARAQPRWVRIRAADAPEAYVKRMIVNELNTWRRRRAARVVPMSLDALDALAGAQADPAAAVDERDAMVRRLAGLPLRQRIVLALRYYEGLDDHQIADALGCRPATVRSHAARALATLRKGAPEPASIATTGGRHV</sequence>
<evidence type="ECO:0000256" key="2">
    <source>
        <dbReference type="ARBA" id="ARBA00023015"/>
    </source>
</evidence>
<keyword evidence="3" id="KW-0731">Sigma factor</keyword>
<dbReference type="Gene3D" id="1.10.1740.10">
    <property type="match status" value="1"/>
</dbReference>
<dbReference type="InterPro" id="IPR013249">
    <property type="entry name" value="RNA_pol_sigma70_r4_t2"/>
</dbReference>
<evidence type="ECO:0000313" key="9">
    <source>
        <dbReference type="Proteomes" id="UP001500620"/>
    </source>
</evidence>
<dbReference type="InterPro" id="IPR007627">
    <property type="entry name" value="RNA_pol_sigma70_r2"/>
</dbReference>
<protein>
    <submittedName>
        <fullName evidence="8">SigE family RNA polymerase sigma factor</fullName>
    </submittedName>
</protein>
<keyword evidence="2" id="KW-0805">Transcription regulation</keyword>
<dbReference type="Pfam" id="PF04542">
    <property type="entry name" value="Sigma70_r2"/>
    <property type="match status" value="1"/>
</dbReference>
<evidence type="ECO:0000256" key="5">
    <source>
        <dbReference type="ARBA" id="ARBA00023163"/>
    </source>
</evidence>
<evidence type="ECO:0000313" key="8">
    <source>
        <dbReference type="EMBL" id="GAA4258891.1"/>
    </source>
</evidence>
<evidence type="ECO:0000256" key="1">
    <source>
        <dbReference type="ARBA" id="ARBA00010641"/>
    </source>
</evidence>
<reference evidence="9" key="1">
    <citation type="journal article" date="2019" name="Int. J. Syst. Evol. Microbiol.">
        <title>The Global Catalogue of Microorganisms (GCM) 10K type strain sequencing project: providing services to taxonomists for standard genome sequencing and annotation.</title>
        <authorList>
            <consortium name="The Broad Institute Genomics Platform"/>
            <consortium name="The Broad Institute Genome Sequencing Center for Infectious Disease"/>
            <person name="Wu L."/>
            <person name="Ma J."/>
        </authorList>
    </citation>
    <scope>NUCLEOTIDE SEQUENCE [LARGE SCALE GENOMIC DNA]</scope>
    <source>
        <strain evidence="9">JCM 17441</strain>
    </source>
</reference>
<keyword evidence="5" id="KW-0804">Transcription</keyword>
<dbReference type="InterPro" id="IPR036388">
    <property type="entry name" value="WH-like_DNA-bd_sf"/>
</dbReference>
<dbReference type="InterPro" id="IPR013325">
    <property type="entry name" value="RNA_pol_sigma_r2"/>
</dbReference>
<dbReference type="NCBIfam" id="TIGR02937">
    <property type="entry name" value="sigma70-ECF"/>
    <property type="match status" value="1"/>
</dbReference>
<feature type="domain" description="RNA polymerase sigma factor 70 region 4 type 2" evidence="7">
    <location>
        <begin position="126"/>
        <end position="178"/>
    </location>
</feature>
<name>A0ABP8DL90_9ACTN</name>
<gene>
    <name evidence="8" type="ORF">GCM10022255_081320</name>
</gene>